<dbReference type="EMBL" id="MGJM01000007">
    <property type="protein sequence ID" value="OGN06937.1"/>
    <property type="molecule type" value="Genomic_DNA"/>
</dbReference>
<feature type="compositionally biased region" description="Polar residues" evidence="1">
    <location>
        <begin position="331"/>
        <end position="349"/>
    </location>
</feature>
<accession>A0A1F8F1C2</accession>
<protein>
    <recommendedName>
        <fullName evidence="2">DUF5667 domain-containing protein</fullName>
    </recommendedName>
</protein>
<feature type="domain" description="DUF5667" evidence="2">
    <location>
        <begin position="77"/>
        <end position="168"/>
    </location>
</feature>
<proteinExistence type="predicted"/>
<dbReference type="Pfam" id="PF18915">
    <property type="entry name" value="DUF5667"/>
    <property type="match status" value="1"/>
</dbReference>
<sequence>MIKSIKQLISEARNLKLSEGEKIQLRAYVINEIAHRQHLRRSILGTITTNFKFKPMPILLAILIALGGGVSFAAEQTLPGDTLYPVKLNVNEKIRTLTALDAETRAHWEAKMAERRLDEAEELAAEGKLNAEARAQIEANFKAHADRVQARIKEFEDKDSDVAAEVASNFETSLKAHERILLDIGASRDKDTESEVKILGNRIKSESEDTVEARARVEAKLSASVNSETAAQGRLNSAENKISEVRAFIEQNKDRFEAEVVAKAKARLDAAADLIVQGKAKIEAKAYAEAFMIFSRAHAIAQDAKLMLMAKDRFENQIEQKTEMNVRSGASVDSNTETETKTDGASTESSGRIKINFGF</sequence>
<evidence type="ECO:0000259" key="2">
    <source>
        <dbReference type="Pfam" id="PF18915"/>
    </source>
</evidence>
<dbReference type="InterPro" id="IPR043725">
    <property type="entry name" value="DUF5667"/>
</dbReference>
<evidence type="ECO:0000313" key="3">
    <source>
        <dbReference type="EMBL" id="OGN06937.1"/>
    </source>
</evidence>
<evidence type="ECO:0000256" key="1">
    <source>
        <dbReference type="SAM" id="MobiDB-lite"/>
    </source>
</evidence>
<name>A0A1F8F1C2_9BACT</name>
<comment type="caution">
    <text evidence="3">The sequence shown here is derived from an EMBL/GenBank/DDBJ whole genome shotgun (WGS) entry which is preliminary data.</text>
</comment>
<dbReference type="Proteomes" id="UP000177605">
    <property type="component" value="Unassembled WGS sequence"/>
</dbReference>
<gene>
    <name evidence="3" type="ORF">A2669_01720</name>
</gene>
<organism evidence="3 4">
    <name type="scientific">Candidatus Yanofskybacteria bacterium RIFCSPHIGHO2_01_FULL_48_25b</name>
    <dbReference type="NCBI Taxonomy" id="1802672"/>
    <lineage>
        <taxon>Bacteria</taxon>
        <taxon>Candidatus Yanofskyibacteriota</taxon>
    </lineage>
</organism>
<dbReference type="AlphaFoldDB" id="A0A1F8F1C2"/>
<reference evidence="3 4" key="1">
    <citation type="journal article" date="2016" name="Nat. Commun.">
        <title>Thousands of microbial genomes shed light on interconnected biogeochemical processes in an aquifer system.</title>
        <authorList>
            <person name="Anantharaman K."/>
            <person name="Brown C.T."/>
            <person name="Hug L.A."/>
            <person name="Sharon I."/>
            <person name="Castelle C.J."/>
            <person name="Probst A.J."/>
            <person name="Thomas B.C."/>
            <person name="Singh A."/>
            <person name="Wilkins M.J."/>
            <person name="Karaoz U."/>
            <person name="Brodie E.L."/>
            <person name="Williams K.H."/>
            <person name="Hubbard S.S."/>
            <person name="Banfield J.F."/>
        </authorList>
    </citation>
    <scope>NUCLEOTIDE SEQUENCE [LARGE SCALE GENOMIC DNA]</scope>
</reference>
<evidence type="ECO:0000313" key="4">
    <source>
        <dbReference type="Proteomes" id="UP000177605"/>
    </source>
</evidence>
<feature type="region of interest" description="Disordered" evidence="1">
    <location>
        <begin position="322"/>
        <end position="349"/>
    </location>
</feature>